<dbReference type="InterPro" id="IPR014347">
    <property type="entry name" value="Tautomerase/MIF_sf"/>
</dbReference>
<dbReference type="RefSeq" id="WP_258813993.1">
    <property type="nucleotide sequence ID" value="NZ_JANUGU010000010.1"/>
</dbReference>
<dbReference type="InterPro" id="IPR037479">
    <property type="entry name" value="Tauto_MSAD"/>
</dbReference>
<dbReference type="PANTHER" id="PTHR38460">
    <property type="entry name" value="TAUTOMERASE YOLI-RELATED"/>
    <property type="match status" value="1"/>
</dbReference>
<proteinExistence type="predicted"/>
<dbReference type="Pfam" id="PF14552">
    <property type="entry name" value="Tautomerase_2"/>
    <property type="match status" value="1"/>
</dbReference>
<gene>
    <name evidence="1" type="ORF">NX778_22240</name>
</gene>
<dbReference type="Gene3D" id="3.30.429.10">
    <property type="entry name" value="Macrophage Migration Inhibitory Factor"/>
    <property type="match status" value="1"/>
</dbReference>
<comment type="caution">
    <text evidence="1">The sequence shown here is derived from an EMBL/GenBank/DDBJ whole genome shotgun (WGS) entry which is preliminary data.</text>
</comment>
<accession>A0ABT2D3H1</accession>
<keyword evidence="2" id="KW-1185">Reference proteome</keyword>
<protein>
    <submittedName>
        <fullName evidence="1">Tautomerase family protein</fullName>
    </submittedName>
</protein>
<evidence type="ECO:0000313" key="1">
    <source>
        <dbReference type="EMBL" id="MCS0660795.1"/>
    </source>
</evidence>
<reference evidence="1 2" key="1">
    <citation type="submission" date="2022-08" db="EMBL/GenBank/DDBJ databases">
        <title>Reclassification of Massilia species as members of the genera Telluria, Duganella, Pseudoduganella, Mokoshia gen. nov. and Zemynaea gen. nov. using orthogonal and non-orthogonal genome-based approaches.</title>
        <authorList>
            <person name="Bowman J.P."/>
        </authorList>
    </citation>
    <scope>NUCLEOTIDE SEQUENCE [LARGE SCALE GENOMIC DNA]</scope>
    <source>
        <strain evidence="1 2">JCM 31606</strain>
    </source>
</reference>
<sequence length="151" mass="16993">MPLLKFDLIEGRDENQLRTLLDAAHSAMVQAFNVPSSDRYQCVTQHRPGELILEDTGLGFQRSKNVVLLTVVSRPRSEKEKIDFYRLLAEGLQNYCDLSPSDLIVSLIENTDADWSFGQGRAQFLTGELEAIKRAEQYGADKVAEMLVGYP</sequence>
<evidence type="ECO:0000313" key="2">
    <source>
        <dbReference type="Proteomes" id="UP001204621"/>
    </source>
</evidence>
<dbReference type="EMBL" id="JANUGU010000010">
    <property type="protein sequence ID" value="MCS0660795.1"/>
    <property type="molecule type" value="Genomic_DNA"/>
</dbReference>
<dbReference type="SUPFAM" id="SSF55331">
    <property type="entry name" value="Tautomerase/MIF"/>
    <property type="match status" value="1"/>
</dbReference>
<dbReference type="Proteomes" id="UP001204621">
    <property type="component" value="Unassembled WGS sequence"/>
</dbReference>
<name>A0ABT2D3H1_9BURK</name>
<dbReference type="PANTHER" id="PTHR38460:SF1">
    <property type="entry name" value="TAUTOMERASE YOLI-RELATED"/>
    <property type="match status" value="1"/>
</dbReference>
<organism evidence="1 2">
    <name type="scientific">Massilia terrae</name>
    <dbReference type="NCBI Taxonomy" id="1811224"/>
    <lineage>
        <taxon>Bacteria</taxon>
        <taxon>Pseudomonadati</taxon>
        <taxon>Pseudomonadota</taxon>
        <taxon>Betaproteobacteria</taxon>
        <taxon>Burkholderiales</taxon>
        <taxon>Oxalobacteraceae</taxon>
        <taxon>Telluria group</taxon>
        <taxon>Massilia</taxon>
    </lineage>
</organism>